<feature type="non-terminal residue" evidence="1">
    <location>
        <position position="1"/>
    </location>
</feature>
<name>X1HJI7_9ZZZZ</name>
<dbReference type="AlphaFoldDB" id="X1HJI7"/>
<proteinExistence type="predicted"/>
<protein>
    <recommendedName>
        <fullName evidence="2">DUF4162 domain-containing protein</fullName>
    </recommendedName>
</protein>
<accession>X1HJI7</accession>
<reference evidence="1" key="1">
    <citation type="journal article" date="2014" name="Front. Microbiol.">
        <title>High frequency of phylogenetically diverse reductive dehalogenase-homologous genes in deep subseafloor sedimentary metagenomes.</title>
        <authorList>
            <person name="Kawai M."/>
            <person name="Futagami T."/>
            <person name="Toyoda A."/>
            <person name="Takaki Y."/>
            <person name="Nishi S."/>
            <person name="Hori S."/>
            <person name="Arai W."/>
            <person name="Tsubouchi T."/>
            <person name="Morono Y."/>
            <person name="Uchiyama I."/>
            <person name="Ito T."/>
            <person name="Fujiyama A."/>
            <person name="Inagaki F."/>
            <person name="Takami H."/>
        </authorList>
    </citation>
    <scope>NUCLEOTIDE SEQUENCE</scope>
    <source>
        <strain evidence="1">Expedition CK06-06</strain>
    </source>
</reference>
<sequence>VECSAGQDPRGKIMETIVQGGWTLLSLESIEMSLEDIFLKLTTEEETSQ</sequence>
<dbReference type="EMBL" id="BARU01025713">
    <property type="protein sequence ID" value="GAH69652.1"/>
    <property type="molecule type" value="Genomic_DNA"/>
</dbReference>
<evidence type="ECO:0000313" key="1">
    <source>
        <dbReference type="EMBL" id="GAH69652.1"/>
    </source>
</evidence>
<gene>
    <name evidence="1" type="ORF">S03H2_41396</name>
</gene>
<evidence type="ECO:0008006" key="2">
    <source>
        <dbReference type="Google" id="ProtNLM"/>
    </source>
</evidence>
<comment type="caution">
    <text evidence="1">The sequence shown here is derived from an EMBL/GenBank/DDBJ whole genome shotgun (WGS) entry which is preliminary data.</text>
</comment>
<organism evidence="1">
    <name type="scientific">marine sediment metagenome</name>
    <dbReference type="NCBI Taxonomy" id="412755"/>
    <lineage>
        <taxon>unclassified sequences</taxon>
        <taxon>metagenomes</taxon>
        <taxon>ecological metagenomes</taxon>
    </lineage>
</organism>